<keyword evidence="4" id="KW-1185">Reference proteome</keyword>
<proteinExistence type="predicted"/>
<evidence type="ECO:0000313" key="4">
    <source>
        <dbReference type="Proteomes" id="UP000309544"/>
    </source>
</evidence>
<name>A0A5C4S1Y7_PROVB</name>
<feature type="transmembrane region" description="Helical" evidence="1">
    <location>
        <begin position="103"/>
        <end position="123"/>
    </location>
</feature>
<organism evidence="3 4">
    <name type="scientific">Prosthecochloris vibrioformis</name>
    <name type="common">Chlorobium vibrioforme</name>
    <dbReference type="NCBI Taxonomy" id="1098"/>
    <lineage>
        <taxon>Bacteria</taxon>
        <taxon>Pseudomonadati</taxon>
        <taxon>Chlorobiota</taxon>
        <taxon>Chlorobiia</taxon>
        <taxon>Chlorobiales</taxon>
        <taxon>Chlorobiaceae</taxon>
        <taxon>Prosthecochloris</taxon>
    </lineage>
</organism>
<feature type="domain" description="Cytochrome c assembly protein" evidence="2">
    <location>
        <begin position="75"/>
        <end position="277"/>
    </location>
</feature>
<protein>
    <submittedName>
        <fullName evidence="3">Cytochrome C biogenesis protein</fullName>
    </submittedName>
</protein>
<evidence type="ECO:0000256" key="1">
    <source>
        <dbReference type="SAM" id="Phobius"/>
    </source>
</evidence>
<dbReference type="PANTHER" id="PTHR38034">
    <property type="entry name" value="INNER MEMBRANE PROTEIN YPJD"/>
    <property type="match status" value="1"/>
</dbReference>
<dbReference type="PANTHER" id="PTHR38034:SF1">
    <property type="entry name" value="INNER MEMBRANE PROTEIN YPJD"/>
    <property type="match status" value="1"/>
</dbReference>
<keyword evidence="1" id="KW-0812">Transmembrane</keyword>
<dbReference type="AlphaFoldDB" id="A0A5C4S1Y7"/>
<accession>A0A5C4S1Y7</accession>
<feature type="transmembrane region" description="Helical" evidence="1">
    <location>
        <begin position="135"/>
        <end position="162"/>
    </location>
</feature>
<dbReference type="InterPro" id="IPR002541">
    <property type="entry name" value="Cyt_c_assembly"/>
</dbReference>
<dbReference type="InterPro" id="IPR052372">
    <property type="entry name" value="YpjD/HemX"/>
</dbReference>
<evidence type="ECO:0000313" key="3">
    <source>
        <dbReference type="EMBL" id="TNJ37305.1"/>
    </source>
</evidence>
<evidence type="ECO:0000259" key="2">
    <source>
        <dbReference type="Pfam" id="PF01578"/>
    </source>
</evidence>
<dbReference type="EMBL" id="VDCI01000002">
    <property type="protein sequence ID" value="TNJ37305.1"/>
    <property type="molecule type" value="Genomic_DNA"/>
</dbReference>
<feature type="transmembrane region" description="Helical" evidence="1">
    <location>
        <begin position="46"/>
        <end position="66"/>
    </location>
</feature>
<sequence length="290" mass="31948">MENAVINNTLLASLTLAVSTLYVITTGLYAADFFKGPDLAKTWKQPALILTIVAHIAFIGFLTAPYGYRLGYSSYTIMSMVSLTLAVIYMFIEFTTKTDKTGFFVLSFASGAEILSTIFISLASNEGPAFNGLGIGIHLFSAIFSFSAIAIAGLYSFLYLLLFRQIKKNSYGVLFENLPNLEVLERLTQHAVAFGFFFLTLSIAGGAAGLLMSNESINIFDPKLIGLFIIWMLYGTSIFIRKFLGWDTQHQAYLLIILFVFITLLVMLMSIYSPTFHSVGTEGILAPGRI</sequence>
<dbReference type="Proteomes" id="UP000309544">
    <property type="component" value="Unassembled WGS sequence"/>
</dbReference>
<gene>
    <name evidence="3" type="ORF">FGF68_03540</name>
</gene>
<feature type="transmembrane region" description="Helical" evidence="1">
    <location>
        <begin position="224"/>
        <end position="240"/>
    </location>
</feature>
<reference evidence="3 4" key="1">
    <citation type="submission" date="2019-05" db="EMBL/GenBank/DDBJ databases">
        <title>Draft Whole-Genome sequence of the green sulfur bacterium Prosthecochloris vibrioformis DSM 260.</title>
        <authorList>
            <person name="Meyer T.E."/>
            <person name="Kyndt J.A."/>
        </authorList>
    </citation>
    <scope>NUCLEOTIDE SEQUENCE [LARGE SCALE GENOMIC DNA]</scope>
    <source>
        <strain evidence="3 4">DSM 260</strain>
    </source>
</reference>
<feature type="transmembrane region" description="Helical" evidence="1">
    <location>
        <begin position="191"/>
        <end position="212"/>
    </location>
</feature>
<feature type="transmembrane region" description="Helical" evidence="1">
    <location>
        <begin position="252"/>
        <end position="272"/>
    </location>
</feature>
<keyword evidence="1" id="KW-0472">Membrane</keyword>
<comment type="caution">
    <text evidence="3">The sequence shown here is derived from an EMBL/GenBank/DDBJ whole genome shotgun (WGS) entry which is preliminary data.</text>
</comment>
<dbReference type="Pfam" id="PF01578">
    <property type="entry name" value="Cytochrom_C_asm"/>
    <property type="match status" value="1"/>
</dbReference>
<keyword evidence="1" id="KW-1133">Transmembrane helix</keyword>
<dbReference type="RefSeq" id="WP_068866689.1">
    <property type="nucleotide sequence ID" value="NZ_VDCI01000002.1"/>
</dbReference>
<feature type="transmembrane region" description="Helical" evidence="1">
    <location>
        <begin position="12"/>
        <end position="34"/>
    </location>
</feature>
<dbReference type="GO" id="GO:0020037">
    <property type="term" value="F:heme binding"/>
    <property type="evidence" value="ECO:0007669"/>
    <property type="project" value="InterPro"/>
</dbReference>
<dbReference type="GO" id="GO:0017004">
    <property type="term" value="P:cytochrome complex assembly"/>
    <property type="evidence" value="ECO:0007669"/>
    <property type="project" value="InterPro"/>
</dbReference>